<feature type="transmembrane region" description="Helical" evidence="8">
    <location>
        <begin position="6"/>
        <end position="27"/>
    </location>
</feature>
<evidence type="ECO:0000256" key="2">
    <source>
        <dbReference type="ARBA" id="ARBA00010617"/>
    </source>
</evidence>
<keyword evidence="5" id="KW-0560">Oxidoreductase</keyword>
<dbReference type="OrthoDB" id="1055148at2759"/>
<name>A0A165XQQ3_9AGAM</name>
<reference evidence="9 10" key="1">
    <citation type="journal article" date="2016" name="Mol. Biol. Evol.">
        <title>Comparative Genomics of Early-Diverging Mushroom-Forming Fungi Provides Insights into the Origins of Lignocellulose Decay Capabilities.</title>
        <authorList>
            <person name="Nagy L.G."/>
            <person name="Riley R."/>
            <person name="Tritt A."/>
            <person name="Adam C."/>
            <person name="Daum C."/>
            <person name="Floudas D."/>
            <person name="Sun H."/>
            <person name="Yadav J.S."/>
            <person name="Pangilinan J."/>
            <person name="Larsson K.H."/>
            <person name="Matsuura K."/>
            <person name="Barry K."/>
            <person name="Labutti K."/>
            <person name="Kuo R."/>
            <person name="Ohm R.A."/>
            <person name="Bhattacharya S.S."/>
            <person name="Shirouzu T."/>
            <person name="Yoshinaga Y."/>
            <person name="Martin F.M."/>
            <person name="Grigoriev I.V."/>
            <person name="Hibbett D.S."/>
        </authorList>
    </citation>
    <scope>NUCLEOTIDE SEQUENCE [LARGE SCALE GENOMIC DNA]</scope>
    <source>
        <strain evidence="9 10">HHB10207 ss-3</strain>
    </source>
</reference>
<dbReference type="EMBL" id="KV428333">
    <property type="protein sequence ID" value="KZT32443.1"/>
    <property type="molecule type" value="Genomic_DNA"/>
</dbReference>
<protein>
    <recommendedName>
        <fullName evidence="11">Cytochrome P450</fullName>
    </recommendedName>
</protein>
<gene>
    <name evidence="9" type="ORF">SISSUDRAFT_1028479</name>
</gene>
<keyword evidence="4" id="KW-0479">Metal-binding</keyword>
<evidence type="ECO:0000256" key="1">
    <source>
        <dbReference type="ARBA" id="ARBA00001971"/>
    </source>
</evidence>
<dbReference type="Gene3D" id="1.10.630.10">
    <property type="entry name" value="Cytochrome P450"/>
    <property type="match status" value="1"/>
</dbReference>
<keyword evidence="7" id="KW-0503">Monooxygenase</keyword>
<dbReference type="PANTHER" id="PTHR46300:SF1">
    <property type="entry name" value="P450, PUTATIVE (EUROFUNG)-RELATED"/>
    <property type="match status" value="1"/>
</dbReference>
<accession>A0A165XQQ3</accession>
<keyword evidence="6" id="KW-0408">Iron</keyword>
<comment type="cofactor">
    <cofactor evidence="1">
        <name>heme</name>
        <dbReference type="ChEBI" id="CHEBI:30413"/>
    </cofactor>
</comment>
<evidence type="ECO:0000256" key="8">
    <source>
        <dbReference type="SAM" id="Phobius"/>
    </source>
</evidence>
<organism evidence="9 10">
    <name type="scientific">Sistotremastrum suecicum HHB10207 ss-3</name>
    <dbReference type="NCBI Taxonomy" id="1314776"/>
    <lineage>
        <taxon>Eukaryota</taxon>
        <taxon>Fungi</taxon>
        <taxon>Dikarya</taxon>
        <taxon>Basidiomycota</taxon>
        <taxon>Agaricomycotina</taxon>
        <taxon>Agaricomycetes</taxon>
        <taxon>Sistotremastrales</taxon>
        <taxon>Sistotremastraceae</taxon>
        <taxon>Sistotremastrum</taxon>
    </lineage>
</organism>
<evidence type="ECO:0000256" key="4">
    <source>
        <dbReference type="ARBA" id="ARBA00022723"/>
    </source>
</evidence>
<dbReference type="STRING" id="1314776.A0A165XQQ3"/>
<dbReference type="AlphaFoldDB" id="A0A165XQQ3"/>
<evidence type="ECO:0000313" key="9">
    <source>
        <dbReference type="EMBL" id="KZT32443.1"/>
    </source>
</evidence>
<dbReference type="GO" id="GO:0005506">
    <property type="term" value="F:iron ion binding"/>
    <property type="evidence" value="ECO:0007669"/>
    <property type="project" value="InterPro"/>
</dbReference>
<dbReference type="InterPro" id="IPR050364">
    <property type="entry name" value="Cytochrome_P450_fung"/>
</dbReference>
<proteinExistence type="inferred from homology"/>
<dbReference type="PANTHER" id="PTHR46300">
    <property type="entry name" value="P450, PUTATIVE (EUROFUNG)-RELATED-RELATED"/>
    <property type="match status" value="1"/>
</dbReference>
<keyword evidence="10" id="KW-1185">Reference proteome</keyword>
<sequence>MSVVDVLDAIPLWPLWLVAILLLYRIFRRTNALSLPPGPAPNLVIGNLLDLPKSHEWRTYLKWGKIYGDVVHVSALGRHIIVLNSHEAALDLLDKRSAFYSERPTLTMGGEL</sequence>
<keyword evidence="3" id="KW-0349">Heme</keyword>
<dbReference type="Proteomes" id="UP000076798">
    <property type="component" value="Unassembled WGS sequence"/>
</dbReference>
<keyword evidence="8" id="KW-1133">Transmembrane helix</keyword>
<comment type="similarity">
    <text evidence="2">Belongs to the cytochrome P450 family.</text>
</comment>
<evidence type="ECO:0000256" key="7">
    <source>
        <dbReference type="ARBA" id="ARBA00023033"/>
    </source>
</evidence>
<dbReference type="GO" id="GO:0016705">
    <property type="term" value="F:oxidoreductase activity, acting on paired donors, with incorporation or reduction of molecular oxygen"/>
    <property type="evidence" value="ECO:0007669"/>
    <property type="project" value="InterPro"/>
</dbReference>
<dbReference type="GO" id="GO:0004497">
    <property type="term" value="F:monooxygenase activity"/>
    <property type="evidence" value="ECO:0007669"/>
    <property type="project" value="UniProtKB-KW"/>
</dbReference>
<evidence type="ECO:0000313" key="10">
    <source>
        <dbReference type="Proteomes" id="UP000076798"/>
    </source>
</evidence>
<evidence type="ECO:0000256" key="3">
    <source>
        <dbReference type="ARBA" id="ARBA00022617"/>
    </source>
</evidence>
<evidence type="ECO:0008006" key="11">
    <source>
        <dbReference type="Google" id="ProtNLM"/>
    </source>
</evidence>
<dbReference type="InterPro" id="IPR036396">
    <property type="entry name" value="Cyt_P450_sf"/>
</dbReference>
<dbReference type="SUPFAM" id="SSF48264">
    <property type="entry name" value="Cytochrome P450"/>
    <property type="match status" value="1"/>
</dbReference>
<evidence type="ECO:0000256" key="5">
    <source>
        <dbReference type="ARBA" id="ARBA00023002"/>
    </source>
</evidence>
<dbReference type="GO" id="GO:0020037">
    <property type="term" value="F:heme binding"/>
    <property type="evidence" value="ECO:0007669"/>
    <property type="project" value="InterPro"/>
</dbReference>
<keyword evidence="8" id="KW-0472">Membrane</keyword>
<keyword evidence="8" id="KW-0812">Transmembrane</keyword>
<evidence type="ECO:0000256" key="6">
    <source>
        <dbReference type="ARBA" id="ARBA00023004"/>
    </source>
</evidence>